<dbReference type="AlphaFoldDB" id="W2UQQ4"/>
<comment type="caution">
    <text evidence="1">The sequence shown here is derived from an EMBL/GenBank/DDBJ whole genome shotgun (WGS) entry which is preliminary data.</text>
</comment>
<protein>
    <submittedName>
        <fullName evidence="1">Uncharacterized protein</fullName>
    </submittedName>
</protein>
<proteinExistence type="predicted"/>
<accession>W2UQQ4</accession>
<dbReference type="Proteomes" id="UP000018850">
    <property type="component" value="Unassembled WGS sequence"/>
</dbReference>
<keyword evidence="2" id="KW-1185">Reference proteome</keyword>
<name>W2UQQ4_9FLAO</name>
<sequence>MTGFTALTLFQKGGTFHSLIAQLTNNLIPPYVNIQFKS</sequence>
<gene>
    <name evidence="1" type="ORF">P278_07750</name>
</gene>
<evidence type="ECO:0000313" key="1">
    <source>
        <dbReference type="EMBL" id="ETN96264.1"/>
    </source>
</evidence>
<organism evidence="1 2">
    <name type="scientific">Zhouia amylolytica AD3</name>
    <dbReference type="NCBI Taxonomy" id="1286632"/>
    <lineage>
        <taxon>Bacteria</taxon>
        <taxon>Pseudomonadati</taxon>
        <taxon>Bacteroidota</taxon>
        <taxon>Flavobacteriia</taxon>
        <taxon>Flavobacteriales</taxon>
        <taxon>Flavobacteriaceae</taxon>
        <taxon>Zhouia</taxon>
    </lineage>
</organism>
<evidence type="ECO:0000313" key="2">
    <source>
        <dbReference type="Proteomes" id="UP000018850"/>
    </source>
</evidence>
<reference evidence="2" key="1">
    <citation type="submission" date="2013-11" db="EMBL/GenBank/DDBJ databases">
        <title>Draft genome sequence from a member of Zhouia, isolated tidal flat.</title>
        <authorList>
            <person name="Jin H."/>
            <person name="Jeon C.O."/>
        </authorList>
    </citation>
    <scope>NUCLEOTIDE SEQUENCE [LARGE SCALE GENOMIC DNA]</scope>
    <source>
        <strain evidence="2">AD3</strain>
    </source>
</reference>
<dbReference type="EMBL" id="AYXY01000013">
    <property type="protein sequence ID" value="ETN96264.1"/>
    <property type="molecule type" value="Genomic_DNA"/>
</dbReference>
<reference evidence="1 2" key="2">
    <citation type="journal article" date="2016" name="Genome Announc.">
        <title>Draft Genome Sequence of Zhouia amylolytica AD3, Isolated from Tidal Flat Sediment.</title>
        <authorList>
            <person name="Jia B."/>
            <person name="Jin H.M."/>
            <person name="Lee H.J."/>
            <person name="Jeon C.O."/>
        </authorList>
    </citation>
    <scope>NUCLEOTIDE SEQUENCE [LARGE SCALE GENOMIC DNA]</scope>
    <source>
        <strain evidence="1 2">AD3</strain>
    </source>
</reference>